<dbReference type="SUPFAM" id="SSF56112">
    <property type="entry name" value="Protein kinase-like (PK-like)"/>
    <property type="match status" value="1"/>
</dbReference>
<dbReference type="Gene3D" id="3.90.1200.10">
    <property type="match status" value="1"/>
</dbReference>
<reference evidence="1 2" key="1">
    <citation type="submission" date="2017-08" db="EMBL/GenBank/DDBJ databases">
        <title>Genome sequence of Streptomyces albireticuli NRRL B-1670.</title>
        <authorList>
            <person name="Graham D.E."/>
            <person name="Mahan K.M."/>
            <person name="Klingeman D.M."/>
            <person name="Hettich R.L."/>
            <person name="Parry R.J."/>
            <person name="Spain J.C."/>
        </authorList>
    </citation>
    <scope>NUCLEOTIDE SEQUENCE [LARGE SCALE GENOMIC DNA]</scope>
    <source>
        <strain evidence="1 2">NRRL B-1670</strain>
    </source>
</reference>
<proteinExistence type="predicted"/>
<organism evidence="1 2">
    <name type="scientific">Streptomyces albireticuli</name>
    <dbReference type="NCBI Taxonomy" id="1940"/>
    <lineage>
        <taxon>Bacteria</taxon>
        <taxon>Bacillati</taxon>
        <taxon>Actinomycetota</taxon>
        <taxon>Actinomycetes</taxon>
        <taxon>Kitasatosporales</taxon>
        <taxon>Streptomycetaceae</taxon>
        <taxon>Streptomyces</taxon>
    </lineage>
</organism>
<evidence type="ECO:0000313" key="2">
    <source>
        <dbReference type="Proteomes" id="UP000218944"/>
    </source>
</evidence>
<evidence type="ECO:0000313" key="1">
    <source>
        <dbReference type="EMBL" id="PAU49147.1"/>
    </source>
</evidence>
<protein>
    <recommendedName>
        <fullName evidence="3">Aminoglycoside phosphotransferase domain-containing protein</fullName>
    </recommendedName>
</protein>
<comment type="caution">
    <text evidence="1">The sequence shown here is derived from an EMBL/GenBank/DDBJ whole genome shotgun (WGS) entry which is preliminary data.</text>
</comment>
<dbReference type="EMBL" id="NSJV01000186">
    <property type="protein sequence ID" value="PAU49147.1"/>
    <property type="molecule type" value="Genomic_DNA"/>
</dbReference>
<evidence type="ECO:0008006" key="3">
    <source>
        <dbReference type="Google" id="ProtNLM"/>
    </source>
</evidence>
<keyword evidence="2" id="KW-1185">Reference proteome</keyword>
<dbReference type="AlphaFoldDB" id="A0A2A2DCH9"/>
<sequence>MRTRHDQAARALAVTLGRQEYIRRALPEFLGVPAPDAITWTTAHGDLHWANLTAPGLRILDWEAWGRAPHGYDQATLYAYSLLQPATAARVRAAFPELDAPHTWTGQAVIAAELLQTLTRGDNHDLAGPLRAWACRLRARAPR</sequence>
<dbReference type="RefSeq" id="WP_095580262.1">
    <property type="nucleotide sequence ID" value="NZ_JAJQQQ010000005.1"/>
</dbReference>
<name>A0A2A2DCH9_9ACTN</name>
<gene>
    <name evidence="1" type="ORF">CK936_09405</name>
</gene>
<accession>A0A2A2DCH9</accession>
<dbReference type="Proteomes" id="UP000218944">
    <property type="component" value="Unassembled WGS sequence"/>
</dbReference>
<dbReference type="InterPro" id="IPR011009">
    <property type="entry name" value="Kinase-like_dom_sf"/>
</dbReference>